<name>A0A1H9JW22_9GAMM</name>
<dbReference type="Gene3D" id="3.30.1580.10">
    <property type="entry name" value="Head-to-tail joining protein W"/>
    <property type="match status" value="1"/>
</dbReference>
<evidence type="ECO:0000313" key="1">
    <source>
        <dbReference type="EMBL" id="SEI90501.1"/>
    </source>
</evidence>
<dbReference type="InterPro" id="IPR036626">
    <property type="entry name" value="GpW_sf"/>
</dbReference>
<dbReference type="Proteomes" id="UP000199267">
    <property type="component" value="Unassembled WGS sequence"/>
</dbReference>
<sequence>MAYTREQLQAVEAAIVALAAGERVVEVRFGPNDSTRYATAELPQLIGLRDRMKAEIQASENNGRRLRGYRLNHRRGL</sequence>
<reference evidence="3 4" key="1">
    <citation type="submission" date="2016-10" db="EMBL/GenBank/DDBJ databases">
        <authorList>
            <person name="de Groot N.N."/>
        </authorList>
    </citation>
    <scope>NUCLEOTIDE SEQUENCE [LARGE SCALE GENOMIC DNA]</scope>
    <source>
        <strain evidence="1 3">DSM 1041</strain>
        <strain evidence="2 4">DSM 378</strain>
    </source>
</reference>
<evidence type="ECO:0000313" key="4">
    <source>
        <dbReference type="Proteomes" id="UP000199267"/>
    </source>
</evidence>
<dbReference type="RefSeq" id="WP_090622397.1">
    <property type="nucleotide sequence ID" value="NZ_FNYO01000026.1"/>
</dbReference>
<dbReference type="EMBL" id="FNYO01000026">
    <property type="protein sequence ID" value="SEI90501.1"/>
    <property type="molecule type" value="Genomic_DNA"/>
</dbReference>
<proteinExistence type="predicted"/>
<dbReference type="STRING" id="170623.SAMN04244579_02393"/>
<evidence type="ECO:0000313" key="2">
    <source>
        <dbReference type="EMBL" id="SEQ90997.1"/>
    </source>
</evidence>
<organism evidence="2 4">
    <name type="scientific">Azotobacter beijerinckii</name>
    <dbReference type="NCBI Taxonomy" id="170623"/>
    <lineage>
        <taxon>Bacteria</taxon>
        <taxon>Pseudomonadati</taxon>
        <taxon>Pseudomonadota</taxon>
        <taxon>Gammaproteobacteria</taxon>
        <taxon>Pseudomonadales</taxon>
        <taxon>Pseudomonadaceae</taxon>
        <taxon>Azotobacter</taxon>
    </lineage>
</organism>
<dbReference type="Proteomes" id="UP000199005">
    <property type="component" value="Unassembled WGS sequence"/>
</dbReference>
<dbReference type="EMBL" id="FOFJ01000021">
    <property type="protein sequence ID" value="SEQ90997.1"/>
    <property type="molecule type" value="Genomic_DNA"/>
</dbReference>
<evidence type="ECO:0000313" key="3">
    <source>
        <dbReference type="Proteomes" id="UP000199005"/>
    </source>
</evidence>
<dbReference type="GO" id="GO:0019058">
    <property type="term" value="P:viral life cycle"/>
    <property type="evidence" value="ECO:0007669"/>
    <property type="project" value="InterPro"/>
</dbReference>
<accession>A0A1H9JW22</accession>
<dbReference type="AlphaFoldDB" id="A0A1H9JW22"/>
<gene>
    <name evidence="2" type="ORF">SAMN04244573_02507</name>
    <name evidence="1" type="ORF">SAMN04244579_02393</name>
</gene>
<protein>
    <submittedName>
        <fullName evidence="2">GpW protein</fullName>
    </submittedName>
</protein>